<reference evidence="4 5" key="1">
    <citation type="submission" date="2023-03" db="EMBL/GenBank/DDBJ databases">
        <title>Draft genome sequence of Thalassotalea insulae KCTC 62186T.</title>
        <authorList>
            <person name="Sawabe T."/>
        </authorList>
    </citation>
    <scope>NUCLEOTIDE SEQUENCE [LARGE SCALE GENOMIC DNA]</scope>
    <source>
        <strain evidence="4 5">KCTC 62186</strain>
    </source>
</reference>
<evidence type="ECO:0000313" key="5">
    <source>
        <dbReference type="Proteomes" id="UP001157186"/>
    </source>
</evidence>
<dbReference type="Pfam" id="PF13511">
    <property type="entry name" value="DUF4124"/>
    <property type="match status" value="1"/>
</dbReference>
<organism evidence="4 5">
    <name type="scientific">Thalassotalea insulae</name>
    <dbReference type="NCBI Taxonomy" id="2056778"/>
    <lineage>
        <taxon>Bacteria</taxon>
        <taxon>Pseudomonadati</taxon>
        <taxon>Pseudomonadota</taxon>
        <taxon>Gammaproteobacteria</taxon>
        <taxon>Alteromonadales</taxon>
        <taxon>Colwelliaceae</taxon>
        <taxon>Thalassotalea</taxon>
    </lineage>
</organism>
<sequence>MQKYSAIKNVGFLLLCVSGMSFADNFTVYRWVDKNNVVHFSQNQPSHDNYTELTLSNLEKKPEKDTVAEKTQDQQQTTQEDQTDLNNKCQEAKTNLNTLKGFDNIQYTDSNGAAKVLSEVEKSQQIAINEKYVEVYCEQ</sequence>
<evidence type="ECO:0000256" key="2">
    <source>
        <dbReference type="SAM" id="SignalP"/>
    </source>
</evidence>
<feature type="domain" description="DUF4124" evidence="3">
    <location>
        <begin position="26"/>
        <end position="62"/>
    </location>
</feature>
<dbReference type="Proteomes" id="UP001157186">
    <property type="component" value="Unassembled WGS sequence"/>
</dbReference>
<protein>
    <recommendedName>
        <fullName evidence="3">DUF4124 domain-containing protein</fullName>
    </recommendedName>
</protein>
<comment type="caution">
    <text evidence="4">The sequence shown here is derived from an EMBL/GenBank/DDBJ whole genome shotgun (WGS) entry which is preliminary data.</text>
</comment>
<gene>
    <name evidence="4" type="ORF">tinsulaeT_33940</name>
</gene>
<evidence type="ECO:0000256" key="1">
    <source>
        <dbReference type="SAM" id="MobiDB-lite"/>
    </source>
</evidence>
<evidence type="ECO:0000259" key="3">
    <source>
        <dbReference type="Pfam" id="PF13511"/>
    </source>
</evidence>
<feature type="region of interest" description="Disordered" evidence="1">
    <location>
        <begin position="60"/>
        <end position="86"/>
    </location>
</feature>
<keyword evidence="2" id="KW-0732">Signal</keyword>
<keyword evidence="5" id="KW-1185">Reference proteome</keyword>
<feature type="signal peptide" evidence="2">
    <location>
        <begin position="1"/>
        <end position="23"/>
    </location>
</feature>
<evidence type="ECO:0000313" key="4">
    <source>
        <dbReference type="EMBL" id="GLX80054.1"/>
    </source>
</evidence>
<feature type="compositionally biased region" description="Basic and acidic residues" evidence="1">
    <location>
        <begin position="60"/>
        <end position="72"/>
    </location>
</feature>
<dbReference type="EMBL" id="BSST01000001">
    <property type="protein sequence ID" value="GLX80054.1"/>
    <property type="molecule type" value="Genomic_DNA"/>
</dbReference>
<name>A0ABQ6GWM3_9GAMM</name>
<dbReference type="InterPro" id="IPR025392">
    <property type="entry name" value="DUF4124"/>
</dbReference>
<proteinExistence type="predicted"/>
<dbReference type="RefSeq" id="WP_284246013.1">
    <property type="nucleotide sequence ID" value="NZ_BSST01000001.1"/>
</dbReference>
<accession>A0ABQ6GWM3</accession>
<feature type="chain" id="PRO_5046142090" description="DUF4124 domain-containing protein" evidence="2">
    <location>
        <begin position="24"/>
        <end position="139"/>
    </location>
</feature>